<accession>A0A3S3P6F7</accession>
<protein>
    <submittedName>
        <fullName evidence="2">Nucleotidyl transferase AbiEii/AbiGii toxin family protein</fullName>
    </submittedName>
</protein>
<dbReference type="Gene3D" id="3.10.450.620">
    <property type="entry name" value="JHP933, nucleotidyltransferase-like core domain"/>
    <property type="match status" value="1"/>
</dbReference>
<gene>
    <name evidence="2" type="ORF">D8Y23_02995</name>
</gene>
<name>A0A3S3P6F7_9MICO</name>
<sequence length="267" mass="28931">MAERQDGRKPRSRASRVTPGVLDEHERAVVEAQFGVAAEQVVRDHVISHALAAIATVSTDDVVFFGGTALARTHLTNLRLSEDIDLIASGSRAEIGDRIEAAIVRGLGRAFGTPTFTPRLRDTVDSESSVVEAGGVRIRLQLLSAQGYPAWPAEVVQIEQRYSDAPPARLRVLTAAAFAAAKLAAWSDRRAPRDLYDLWALADAGKIDREAVEMFGKLGPYTSAARVSFARLPTKEEWTAALGHQCVPQVEPEEAARVVRAALTPFL</sequence>
<dbReference type="AlphaFoldDB" id="A0A3S3P6F7"/>
<dbReference type="GO" id="GO:0016740">
    <property type="term" value="F:transferase activity"/>
    <property type="evidence" value="ECO:0007669"/>
    <property type="project" value="UniProtKB-KW"/>
</dbReference>
<feature type="region of interest" description="Disordered" evidence="1">
    <location>
        <begin position="1"/>
        <end position="20"/>
    </location>
</feature>
<keyword evidence="2" id="KW-0808">Transferase</keyword>
<dbReference type="OrthoDB" id="4533139at2"/>
<reference evidence="2 3" key="1">
    <citation type="journal article" date="2018" name="Front. Microbiol.">
        <title>Novel Insights Into Bacterial Dimethylsulfoniopropionate Catabolism in the East China Sea.</title>
        <authorList>
            <person name="Liu J."/>
            <person name="Liu J."/>
            <person name="Zhang S.H."/>
            <person name="Liang J."/>
            <person name="Lin H."/>
            <person name="Song D."/>
            <person name="Yang G.P."/>
            <person name="Todd J.D."/>
            <person name="Zhang X.H."/>
        </authorList>
    </citation>
    <scope>NUCLEOTIDE SEQUENCE [LARGE SCALE GENOMIC DNA]</scope>
    <source>
        <strain evidence="2 3">ZYFD042</strain>
    </source>
</reference>
<comment type="caution">
    <text evidence="2">The sequence shown here is derived from an EMBL/GenBank/DDBJ whole genome shotgun (WGS) entry which is preliminary data.</text>
</comment>
<evidence type="ECO:0000313" key="2">
    <source>
        <dbReference type="EMBL" id="RWR22005.1"/>
    </source>
</evidence>
<organism evidence="2 3">
    <name type="scientific">Microbacterium enclense</name>
    <dbReference type="NCBI Taxonomy" id="993073"/>
    <lineage>
        <taxon>Bacteria</taxon>
        <taxon>Bacillati</taxon>
        <taxon>Actinomycetota</taxon>
        <taxon>Actinomycetes</taxon>
        <taxon>Micrococcales</taxon>
        <taxon>Microbacteriaceae</taxon>
        <taxon>Microbacterium</taxon>
    </lineage>
</organism>
<dbReference type="RefSeq" id="WP_128216693.1">
    <property type="nucleotide sequence ID" value="NZ_RBZY01000007.1"/>
</dbReference>
<evidence type="ECO:0000256" key="1">
    <source>
        <dbReference type="SAM" id="MobiDB-lite"/>
    </source>
</evidence>
<dbReference type="InterPro" id="IPR014942">
    <property type="entry name" value="AbiEii"/>
</dbReference>
<proteinExistence type="predicted"/>
<dbReference type="Proteomes" id="UP000285970">
    <property type="component" value="Unassembled WGS sequence"/>
</dbReference>
<dbReference type="Pfam" id="PF08843">
    <property type="entry name" value="AbiEii"/>
    <property type="match status" value="1"/>
</dbReference>
<evidence type="ECO:0000313" key="3">
    <source>
        <dbReference type="Proteomes" id="UP000285970"/>
    </source>
</evidence>
<dbReference type="EMBL" id="RBZY01000007">
    <property type="protein sequence ID" value="RWR22005.1"/>
    <property type="molecule type" value="Genomic_DNA"/>
</dbReference>